<keyword evidence="2" id="KW-1185">Reference proteome</keyword>
<dbReference type="PANTHER" id="PTHR33240:SF15">
    <property type="entry name" value="GAG-PRO-LIKE PROTEIN"/>
    <property type="match status" value="1"/>
</dbReference>
<sequence length="157" mass="17799">MKPYVGKLYGFTREQVEIRGGTELETMFGEPSYARTISVLYTVVDVEASYNVIMGRPALNKLGAVVSTYHLCMKYLVGKEVGRVWANHRVARRCYEDSLRIGSRPTRADRPDVNVLDLDLDPRCNDERERPLPAKDLKEINIDTSLVHKKKIGTALT</sequence>
<dbReference type="PANTHER" id="PTHR33240">
    <property type="entry name" value="OS08G0508500 PROTEIN"/>
    <property type="match status" value="1"/>
</dbReference>
<dbReference type="EMBL" id="QJKJ01004875">
    <property type="protein sequence ID" value="RDX92392.1"/>
    <property type="molecule type" value="Genomic_DNA"/>
</dbReference>
<evidence type="ECO:0000313" key="1">
    <source>
        <dbReference type="EMBL" id="RDX92392.1"/>
    </source>
</evidence>
<evidence type="ECO:0000313" key="2">
    <source>
        <dbReference type="Proteomes" id="UP000257109"/>
    </source>
</evidence>
<gene>
    <name evidence="1" type="ORF">CR513_25479</name>
</gene>
<accession>A0A371GP97</accession>
<reference evidence="1" key="1">
    <citation type="submission" date="2018-05" db="EMBL/GenBank/DDBJ databases">
        <title>Draft genome of Mucuna pruriens seed.</title>
        <authorList>
            <person name="Nnadi N.E."/>
            <person name="Vos R."/>
            <person name="Hasami M.H."/>
            <person name="Devisetty U.K."/>
            <person name="Aguiy J.C."/>
        </authorList>
    </citation>
    <scope>NUCLEOTIDE SEQUENCE [LARGE SCALE GENOMIC DNA]</scope>
    <source>
        <strain evidence="1">JCA_2017</strain>
    </source>
</reference>
<feature type="non-terminal residue" evidence="1">
    <location>
        <position position="1"/>
    </location>
</feature>
<protein>
    <submittedName>
        <fullName evidence="1">Uncharacterized protein</fullName>
    </submittedName>
</protein>
<dbReference type="Proteomes" id="UP000257109">
    <property type="component" value="Unassembled WGS sequence"/>
</dbReference>
<name>A0A371GP97_MUCPR</name>
<comment type="caution">
    <text evidence="1">The sequence shown here is derived from an EMBL/GenBank/DDBJ whole genome shotgun (WGS) entry which is preliminary data.</text>
</comment>
<proteinExistence type="predicted"/>
<dbReference type="OrthoDB" id="1400091at2759"/>
<dbReference type="AlphaFoldDB" id="A0A371GP97"/>
<organism evidence="1 2">
    <name type="scientific">Mucuna pruriens</name>
    <name type="common">Velvet bean</name>
    <name type="synonym">Dolichos pruriens</name>
    <dbReference type="NCBI Taxonomy" id="157652"/>
    <lineage>
        <taxon>Eukaryota</taxon>
        <taxon>Viridiplantae</taxon>
        <taxon>Streptophyta</taxon>
        <taxon>Embryophyta</taxon>
        <taxon>Tracheophyta</taxon>
        <taxon>Spermatophyta</taxon>
        <taxon>Magnoliopsida</taxon>
        <taxon>eudicotyledons</taxon>
        <taxon>Gunneridae</taxon>
        <taxon>Pentapetalae</taxon>
        <taxon>rosids</taxon>
        <taxon>fabids</taxon>
        <taxon>Fabales</taxon>
        <taxon>Fabaceae</taxon>
        <taxon>Papilionoideae</taxon>
        <taxon>50 kb inversion clade</taxon>
        <taxon>NPAAA clade</taxon>
        <taxon>indigoferoid/millettioid clade</taxon>
        <taxon>Phaseoleae</taxon>
        <taxon>Mucuna</taxon>
    </lineage>
</organism>